<feature type="domain" description="Arf-GAP" evidence="6">
    <location>
        <begin position="14"/>
        <end position="136"/>
    </location>
</feature>
<dbReference type="InterPro" id="IPR038508">
    <property type="entry name" value="ArfGAP_dom_sf"/>
</dbReference>
<dbReference type="Gene3D" id="1.10.220.150">
    <property type="entry name" value="Arf GTPase activating protein"/>
    <property type="match status" value="1"/>
</dbReference>
<organism evidence="7 8">
    <name type="scientific">Absidia repens</name>
    <dbReference type="NCBI Taxonomy" id="90262"/>
    <lineage>
        <taxon>Eukaryota</taxon>
        <taxon>Fungi</taxon>
        <taxon>Fungi incertae sedis</taxon>
        <taxon>Mucoromycota</taxon>
        <taxon>Mucoromycotina</taxon>
        <taxon>Mucoromycetes</taxon>
        <taxon>Mucorales</taxon>
        <taxon>Cunninghamellaceae</taxon>
        <taxon>Absidia</taxon>
    </lineage>
</organism>
<comment type="caution">
    <text evidence="7">The sequence shown here is derived from an EMBL/GenBank/DDBJ whole genome shotgun (WGS) entry which is preliminary data.</text>
</comment>
<dbReference type="PANTHER" id="PTHR45705:SF1">
    <property type="entry name" value="FI20236P1"/>
    <property type="match status" value="1"/>
</dbReference>
<dbReference type="InterPro" id="IPR051718">
    <property type="entry name" value="ARF_GTPase-activating"/>
</dbReference>
<dbReference type="AlphaFoldDB" id="A0A1X2IEW1"/>
<dbReference type="PRINTS" id="PR00405">
    <property type="entry name" value="REVINTRACTNG"/>
</dbReference>
<accession>A0A1X2IEW1</accession>
<sequence>MPERQTRTVQNRHERKLNEILKLPGNDRCADCSAKNPRWASYSLGVFLCIRCASLHRKMGTHVSKVKSLSMDTWSIEQIEHLRQTGGNHQVNGDINPCPEKHPLPLTAEDDEFQLEHYIRQKWEKRMFQEVQNEKIYFGESQILSLTTSPYIIYIFRTVNN</sequence>
<dbReference type="GO" id="GO:0005737">
    <property type="term" value="C:cytoplasm"/>
    <property type="evidence" value="ECO:0007669"/>
    <property type="project" value="TreeGrafter"/>
</dbReference>
<evidence type="ECO:0000256" key="3">
    <source>
        <dbReference type="ARBA" id="ARBA00022771"/>
    </source>
</evidence>
<reference evidence="7 8" key="1">
    <citation type="submission" date="2016-07" db="EMBL/GenBank/DDBJ databases">
        <title>Pervasive Adenine N6-methylation of Active Genes in Fungi.</title>
        <authorList>
            <consortium name="DOE Joint Genome Institute"/>
            <person name="Mondo S.J."/>
            <person name="Dannebaum R.O."/>
            <person name="Kuo R.C."/>
            <person name="Labutti K."/>
            <person name="Haridas S."/>
            <person name="Kuo A."/>
            <person name="Salamov A."/>
            <person name="Ahrendt S.R."/>
            <person name="Lipzen A."/>
            <person name="Sullivan W."/>
            <person name="Andreopoulos W.B."/>
            <person name="Clum A."/>
            <person name="Lindquist E."/>
            <person name="Daum C."/>
            <person name="Ramamoorthy G.K."/>
            <person name="Gryganskyi A."/>
            <person name="Culley D."/>
            <person name="Magnuson J.K."/>
            <person name="James T.Y."/>
            <person name="O'Malley M.A."/>
            <person name="Stajich J.E."/>
            <person name="Spatafora J.W."/>
            <person name="Visel A."/>
            <person name="Grigoriev I.V."/>
        </authorList>
    </citation>
    <scope>NUCLEOTIDE SEQUENCE [LARGE SCALE GENOMIC DNA]</scope>
    <source>
        <strain evidence="7 8">NRRL 1336</strain>
    </source>
</reference>
<dbReference type="FunFam" id="1.10.220.150:FF:000009">
    <property type="entry name" value="stromal membrane-associated protein 1 isoform X1"/>
    <property type="match status" value="1"/>
</dbReference>
<dbReference type="PROSITE" id="PS50115">
    <property type="entry name" value="ARFGAP"/>
    <property type="match status" value="1"/>
</dbReference>
<dbReference type="SMART" id="SM00105">
    <property type="entry name" value="ArfGap"/>
    <property type="match status" value="1"/>
</dbReference>
<gene>
    <name evidence="7" type="ORF">BCR42DRAFT_417132</name>
</gene>
<evidence type="ECO:0000256" key="4">
    <source>
        <dbReference type="ARBA" id="ARBA00022833"/>
    </source>
</evidence>
<dbReference type="OrthoDB" id="10266696at2759"/>
<dbReference type="CDD" id="cd08204">
    <property type="entry name" value="ArfGap"/>
    <property type="match status" value="1"/>
</dbReference>
<name>A0A1X2IEW1_9FUNG</name>
<dbReference type="Pfam" id="PF01412">
    <property type="entry name" value="ArfGap"/>
    <property type="match status" value="1"/>
</dbReference>
<evidence type="ECO:0000313" key="8">
    <source>
        <dbReference type="Proteomes" id="UP000193560"/>
    </source>
</evidence>
<keyword evidence="8" id="KW-1185">Reference proteome</keyword>
<evidence type="ECO:0000259" key="6">
    <source>
        <dbReference type="PROSITE" id="PS50115"/>
    </source>
</evidence>
<dbReference type="InterPro" id="IPR001164">
    <property type="entry name" value="ArfGAP_dom"/>
</dbReference>
<evidence type="ECO:0000256" key="2">
    <source>
        <dbReference type="ARBA" id="ARBA00022723"/>
    </source>
</evidence>
<proteinExistence type="predicted"/>
<protein>
    <recommendedName>
        <fullName evidence="6">Arf-GAP domain-containing protein</fullName>
    </recommendedName>
</protein>
<evidence type="ECO:0000313" key="7">
    <source>
        <dbReference type="EMBL" id="ORZ14535.1"/>
    </source>
</evidence>
<evidence type="ECO:0000256" key="5">
    <source>
        <dbReference type="PROSITE-ProRule" id="PRU00288"/>
    </source>
</evidence>
<keyword evidence="1" id="KW-0343">GTPase activation</keyword>
<dbReference type="GO" id="GO:0008270">
    <property type="term" value="F:zinc ion binding"/>
    <property type="evidence" value="ECO:0007669"/>
    <property type="project" value="UniProtKB-KW"/>
</dbReference>
<dbReference type="STRING" id="90262.A0A1X2IEW1"/>
<dbReference type="GO" id="GO:0005096">
    <property type="term" value="F:GTPase activator activity"/>
    <property type="evidence" value="ECO:0007669"/>
    <property type="project" value="UniProtKB-KW"/>
</dbReference>
<keyword evidence="3 5" id="KW-0863">Zinc-finger</keyword>
<dbReference type="EMBL" id="MCGE01000014">
    <property type="protein sequence ID" value="ORZ14535.1"/>
    <property type="molecule type" value="Genomic_DNA"/>
</dbReference>
<dbReference type="PANTHER" id="PTHR45705">
    <property type="entry name" value="FI20236P1"/>
    <property type="match status" value="1"/>
</dbReference>
<keyword evidence="2" id="KW-0479">Metal-binding</keyword>
<dbReference type="InterPro" id="IPR037278">
    <property type="entry name" value="ARFGAP/RecO"/>
</dbReference>
<keyword evidence="4" id="KW-0862">Zinc</keyword>
<evidence type="ECO:0000256" key="1">
    <source>
        <dbReference type="ARBA" id="ARBA00022468"/>
    </source>
</evidence>
<dbReference type="Proteomes" id="UP000193560">
    <property type="component" value="Unassembled WGS sequence"/>
</dbReference>
<dbReference type="SUPFAM" id="SSF57863">
    <property type="entry name" value="ArfGap/RecO-like zinc finger"/>
    <property type="match status" value="1"/>
</dbReference>